<dbReference type="RefSeq" id="WP_067707661.1">
    <property type="nucleotide sequence ID" value="NZ_LLZH01000342.1"/>
</dbReference>
<feature type="transmembrane region" description="Helical" evidence="1">
    <location>
        <begin position="65"/>
        <end position="88"/>
    </location>
</feature>
<reference evidence="2 3" key="1">
    <citation type="submission" date="2015-10" db="EMBL/GenBank/DDBJ databases">
        <authorList>
            <person name="Gilbert D.G."/>
        </authorList>
    </citation>
    <scope>NUCLEOTIDE SEQUENCE [LARGE SCALE GENOMIC DNA]</scope>
    <source>
        <strain evidence="2 3">NRRL B-16712</strain>
    </source>
</reference>
<evidence type="ECO:0000313" key="3">
    <source>
        <dbReference type="Proteomes" id="UP000053244"/>
    </source>
</evidence>
<feature type="transmembrane region" description="Helical" evidence="1">
    <location>
        <begin position="100"/>
        <end position="131"/>
    </location>
</feature>
<gene>
    <name evidence="2" type="ORF">ADL15_48875</name>
</gene>
<protein>
    <submittedName>
        <fullName evidence="2">Uncharacterized protein</fullName>
    </submittedName>
</protein>
<name>A0A101J961_9ACTN</name>
<dbReference type="Proteomes" id="UP000053244">
    <property type="component" value="Unassembled WGS sequence"/>
</dbReference>
<keyword evidence="1" id="KW-0812">Transmembrane</keyword>
<dbReference type="AlphaFoldDB" id="A0A101J961"/>
<keyword evidence="1" id="KW-1133">Transmembrane helix</keyword>
<keyword evidence="1" id="KW-0472">Membrane</keyword>
<feature type="transmembrane region" description="Helical" evidence="1">
    <location>
        <begin position="25"/>
        <end position="44"/>
    </location>
</feature>
<sequence>MAFAAAVPFVAGAWARQVRATTAILAVLAFPSVAVYLGWLYVRWRFVGTAFGGPSHPGPAEAVDLARGAVTVLSALGHCLMYVVIGVAVGVRRRSALPAYLLPVVVLVALVAVGVPQSALVVNLFLTAVAVTAIRAPLSRREWAGLTALAAGQVVMTLTWSP</sequence>
<proteinExistence type="predicted"/>
<evidence type="ECO:0000313" key="2">
    <source>
        <dbReference type="EMBL" id="KUL22446.1"/>
    </source>
</evidence>
<evidence type="ECO:0000256" key="1">
    <source>
        <dbReference type="SAM" id="Phobius"/>
    </source>
</evidence>
<dbReference type="EMBL" id="LLZH01000342">
    <property type="protein sequence ID" value="KUL22446.1"/>
    <property type="molecule type" value="Genomic_DNA"/>
</dbReference>
<comment type="caution">
    <text evidence="2">The sequence shown here is derived from an EMBL/GenBank/DDBJ whole genome shotgun (WGS) entry which is preliminary data.</text>
</comment>
<accession>A0A101J961</accession>
<dbReference type="OrthoDB" id="10020953at2"/>
<organism evidence="2 3">
    <name type="scientific">Actinoplanes awajinensis subsp. mycoplanecinus</name>
    <dbReference type="NCBI Taxonomy" id="135947"/>
    <lineage>
        <taxon>Bacteria</taxon>
        <taxon>Bacillati</taxon>
        <taxon>Actinomycetota</taxon>
        <taxon>Actinomycetes</taxon>
        <taxon>Micromonosporales</taxon>
        <taxon>Micromonosporaceae</taxon>
        <taxon>Actinoplanes</taxon>
    </lineage>
</organism>
<keyword evidence="3" id="KW-1185">Reference proteome</keyword>